<proteinExistence type="inferred from homology"/>
<dbReference type="GO" id="GO:0005975">
    <property type="term" value="P:carbohydrate metabolic process"/>
    <property type="evidence" value="ECO:0007669"/>
    <property type="project" value="InterPro"/>
</dbReference>
<evidence type="ECO:0000256" key="3">
    <source>
        <dbReference type="ARBA" id="ARBA00023295"/>
    </source>
</evidence>
<dbReference type="RefSeq" id="WP_188825511.1">
    <property type="nucleotide sequence ID" value="NZ_BMHH01000017.1"/>
</dbReference>
<organism evidence="5 6">
    <name type="scientific">Brucella endophytica</name>
    <dbReference type="NCBI Taxonomy" id="1963359"/>
    <lineage>
        <taxon>Bacteria</taxon>
        <taxon>Pseudomonadati</taxon>
        <taxon>Pseudomonadota</taxon>
        <taxon>Alphaproteobacteria</taxon>
        <taxon>Hyphomicrobiales</taxon>
        <taxon>Brucellaceae</taxon>
        <taxon>Brucella/Ochrobactrum group</taxon>
        <taxon>Brucella</taxon>
    </lineage>
</organism>
<sequence length="523" mass="56037">MNRPSLIAHSARTAALCLAVPGARYNLPAEVSWRLTMLDAEGDERRGRTTTVVTLLHDLEPDTAYRFDAEGFEGLEFRTAICAGLVDACDFAIMPDVALDDADAAHANTQAFSEAIEAVPKGGTLKVPAGIWTAYPLRLKSDMSLYLAKSAVLRAPSTREGWTILAAQDADGNMLGSWEGLPAACFAAPLHAISAKNLVIEGEGTLDGSGDQGDWWTWPKETRDGARRPRGLHLISSKNVKLFGFTIQNAPSWTIHPQTCNHLVAAGLTIKAPADSPNTDGFNPESCRDTVVTGVRFSVGDDCIAVKAGKRGPKGEDDHLAETRGVSVRHCLMERGHGGLVIGSEMSGGVHDVLIEDCEMIGTDRGLRLKTRRGRGGSVTNITMRRVLLDGVQTALSANAHYHCDADGHSEWVQSRHALAVDTGTPQISSITVENVEVRNLSHAAGVFLGLPEAPIRDIEVRGLKIVSLDPDAIATAPIMADHVRPMRHESIVSERAEVRCDDHSLISQSPISLLSQAGGAQT</sequence>
<dbReference type="PROSITE" id="PS00502">
    <property type="entry name" value="POLYGALACTURONASE"/>
    <property type="match status" value="1"/>
</dbReference>
<gene>
    <name evidence="5" type="primary">picA</name>
    <name evidence="5" type="ORF">GCM10011491_35290</name>
</gene>
<dbReference type="PANTHER" id="PTHR31339">
    <property type="entry name" value="PECTIN LYASE-RELATED"/>
    <property type="match status" value="1"/>
</dbReference>
<dbReference type="SMART" id="SM00710">
    <property type="entry name" value="PbH1"/>
    <property type="match status" value="5"/>
</dbReference>
<dbReference type="PANTHER" id="PTHR31339:SF9">
    <property type="entry name" value="PLASMIN AND FIBRONECTIN-BINDING PROTEIN A"/>
    <property type="match status" value="1"/>
</dbReference>
<evidence type="ECO:0000256" key="1">
    <source>
        <dbReference type="ARBA" id="ARBA00008834"/>
    </source>
</evidence>
<keyword evidence="3 4" id="KW-0326">Glycosidase</keyword>
<comment type="similarity">
    <text evidence="1 4">Belongs to the glycosyl hydrolase 28 family.</text>
</comment>
<comment type="caution">
    <text evidence="5">The sequence shown here is derived from an EMBL/GenBank/DDBJ whole genome shotgun (WGS) entry which is preliminary data.</text>
</comment>
<reference evidence="5" key="2">
    <citation type="submission" date="2020-09" db="EMBL/GenBank/DDBJ databases">
        <authorList>
            <person name="Sun Q."/>
            <person name="Zhou Y."/>
        </authorList>
    </citation>
    <scope>NUCLEOTIDE SEQUENCE</scope>
    <source>
        <strain evidence="5">CGMCC 1.15082</strain>
    </source>
</reference>
<dbReference type="Pfam" id="PF00295">
    <property type="entry name" value="Glyco_hydro_28"/>
    <property type="match status" value="1"/>
</dbReference>
<evidence type="ECO:0000313" key="6">
    <source>
        <dbReference type="Proteomes" id="UP000646478"/>
    </source>
</evidence>
<dbReference type="EMBL" id="BMHH01000017">
    <property type="protein sequence ID" value="GGB04126.1"/>
    <property type="molecule type" value="Genomic_DNA"/>
</dbReference>
<keyword evidence="2 4" id="KW-0378">Hydrolase</keyword>
<dbReference type="Proteomes" id="UP000646478">
    <property type="component" value="Unassembled WGS sequence"/>
</dbReference>
<dbReference type="SUPFAM" id="SSF51126">
    <property type="entry name" value="Pectin lyase-like"/>
    <property type="match status" value="1"/>
</dbReference>
<dbReference type="AlphaFoldDB" id="A0A916WJM5"/>
<dbReference type="Gene3D" id="2.160.20.10">
    <property type="entry name" value="Single-stranded right-handed beta-helix, Pectin lyase-like"/>
    <property type="match status" value="1"/>
</dbReference>
<evidence type="ECO:0000313" key="5">
    <source>
        <dbReference type="EMBL" id="GGB04126.1"/>
    </source>
</evidence>
<dbReference type="InterPro" id="IPR051801">
    <property type="entry name" value="GH28_Enzymes"/>
</dbReference>
<dbReference type="GO" id="GO:0004650">
    <property type="term" value="F:polygalacturonase activity"/>
    <property type="evidence" value="ECO:0007669"/>
    <property type="project" value="InterPro"/>
</dbReference>
<accession>A0A916WJM5</accession>
<keyword evidence="6" id="KW-1185">Reference proteome</keyword>
<evidence type="ECO:0000256" key="2">
    <source>
        <dbReference type="ARBA" id="ARBA00022801"/>
    </source>
</evidence>
<reference evidence="5" key="1">
    <citation type="journal article" date="2014" name="Int. J. Syst. Evol. Microbiol.">
        <title>Complete genome sequence of Corynebacterium casei LMG S-19264T (=DSM 44701T), isolated from a smear-ripened cheese.</title>
        <authorList>
            <consortium name="US DOE Joint Genome Institute (JGI-PGF)"/>
            <person name="Walter F."/>
            <person name="Albersmeier A."/>
            <person name="Kalinowski J."/>
            <person name="Ruckert C."/>
        </authorList>
    </citation>
    <scope>NUCLEOTIDE SEQUENCE</scope>
    <source>
        <strain evidence="5">CGMCC 1.15082</strain>
    </source>
</reference>
<protein>
    <submittedName>
        <fullName evidence="5">Polygalacturonase</fullName>
    </submittedName>
</protein>
<evidence type="ECO:0000256" key="4">
    <source>
        <dbReference type="RuleBase" id="RU361169"/>
    </source>
</evidence>
<name>A0A916WJM5_9HYPH</name>
<dbReference type="InterPro" id="IPR012334">
    <property type="entry name" value="Pectin_lyas_fold"/>
</dbReference>
<dbReference type="InterPro" id="IPR006626">
    <property type="entry name" value="PbH1"/>
</dbReference>
<dbReference type="InterPro" id="IPR011050">
    <property type="entry name" value="Pectin_lyase_fold/virulence"/>
</dbReference>
<dbReference type="InterPro" id="IPR000743">
    <property type="entry name" value="Glyco_hydro_28"/>
</dbReference>